<feature type="region of interest" description="Disordered" evidence="1">
    <location>
        <begin position="1"/>
        <end position="38"/>
    </location>
</feature>
<accession>A0ABR2FIT2</accession>
<protein>
    <submittedName>
        <fullName evidence="2">Uncharacterized protein</fullName>
    </submittedName>
</protein>
<name>A0ABR2FIT2_9ROSI</name>
<evidence type="ECO:0000256" key="1">
    <source>
        <dbReference type="SAM" id="MobiDB-lite"/>
    </source>
</evidence>
<feature type="compositionally biased region" description="Basic and acidic residues" evidence="1">
    <location>
        <begin position="9"/>
        <end position="24"/>
    </location>
</feature>
<evidence type="ECO:0000313" key="2">
    <source>
        <dbReference type="EMBL" id="KAK8580844.1"/>
    </source>
</evidence>
<reference evidence="2 3" key="1">
    <citation type="journal article" date="2024" name="G3 (Bethesda)">
        <title>Genome assembly of Hibiscus sabdariffa L. provides insights into metabolisms of medicinal natural products.</title>
        <authorList>
            <person name="Kim T."/>
        </authorList>
    </citation>
    <scope>NUCLEOTIDE SEQUENCE [LARGE SCALE GENOMIC DNA]</scope>
    <source>
        <strain evidence="2">TK-2024</strain>
        <tissue evidence="2">Old leaves</tissue>
    </source>
</reference>
<keyword evidence="3" id="KW-1185">Reference proteome</keyword>
<sequence>MTPGTNEATDSRQGKRTKEAKKAAGQDTHGGGDGADINEHIKLQSLIEKVMIRGRIKSYRTTQPYCHQFVPALESQGNATEGEMRDDKHVAYAAHDQTP</sequence>
<organism evidence="2 3">
    <name type="scientific">Hibiscus sabdariffa</name>
    <name type="common">roselle</name>
    <dbReference type="NCBI Taxonomy" id="183260"/>
    <lineage>
        <taxon>Eukaryota</taxon>
        <taxon>Viridiplantae</taxon>
        <taxon>Streptophyta</taxon>
        <taxon>Embryophyta</taxon>
        <taxon>Tracheophyta</taxon>
        <taxon>Spermatophyta</taxon>
        <taxon>Magnoliopsida</taxon>
        <taxon>eudicotyledons</taxon>
        <taxon>Gunneridae</taxon>
        <taxon>Pentapetalae</taxon>
        <taxon>rosids</taxon>
        <taxon>malvids</taxon>
        <taxon>Malvales</taxon>
        <taxon>Malvaceae</taxon>
        <taxon>Malvoideae</taxon>
        <taxon>Hibiscus</taxon>
    </lineage>
</organism>
<comment type="caution">
    <text evidence="2">The sequence shown here is derived from an EMBL/GenBank/DDBJ whole genome shotgun (WGS) entry which is preliminary data.</text>
</comment>
<gene>
    <name evidence="2" type="ORF">V6N12_071095</name>
</gene>
<dbReference type="Proteomes" id="UP001472677">
    <property type="component" value="Unassembled WGS sequence"/>
</dbReference>
<evidence type="ECO:0000313" key="3">
    <source>
        <dbReference type="Proteomes" id="UP001472677"/>
    </source>
</evidence>
<proteinExistence type="predicted"/>
<dbReference type="EMBL" id="JBBPBM010000006">
    <property type="protein sequence ID" value="KAK8580844.1"/>
    <property type="molecule type" value="Genomic_DNA"/>
</dbReference>